<dbReference type="Pfam" id="PF04228">
    <property type="entry name" value="Zn_peptidase"/>
    <property type="match status" value="2"/>
</dbReference>
<organism evidence="7 8">
    <name type="scientific">Actinocorallia herbida</name>
    <dbReference type="NCBI Taxonomy" id="58109"/>
    <lineage>
        <taxon>Bacteria</taxon>
        <taxon>Bacillati</taxon>
        <taxon>Actinomycetota</taxon>
        <taxon>Actinomycetes</taxon>
        <taxon>Streptosporangiales</taxon>
        <taxon>Thermomonosporaceae</taxon>
        <taxon>Actinocorallia</taxon>
    </lineage>
</organism>
<dbReference type="InterPro" id="IPR007343">
    <property type="entry name" value="Uncharacterised_pept_Zn_put"/>
</dbReference>
<dbReference type="OrthoDB" id="9774900at2"/>
<accession>A0A3N1CWR8</accession>
<dbReference type="AlphaFoldDB" id="A0A3N1CWR8"/>
<feature type="compositionally biased region" description="Low complexity" evidence="5">
    <location>
        <begin position="41"/>
        <end position="52"/>
    </location>
</feature>
<protein>
    <recommendedName>
        <fullName evidence="9">Metalloprotease</fullName>
    </recommendedName>
</protein>
<evidence type="ECO:0000256" key="3">
    <source>
        <dbReference type="ARBA" id="ARBA00022989"/>
    </source>
</evidence>
<keyword evidence="8" id="KW-1185">Reference proteome</keyword>
<feature type="chain" id="PRO_5038753982" description="Metalloprotease" evidence="6">
    <location>
        <begin position="23"/>
        <end position="276"/>
    </location>
</feature>
<evidence type="ECO:0000313" key="7">
    <source>
        <dbReference type="EMBL" id="ROO85742.1"/>
    </source>
</evidence>
<comment type="subcellular location">
    <subcellularLocation>
        <location evidence="1">Membrane</location>
        <topology evidence="1">Single-pass membrane protein</topology>
    </subcellularLocation>
</comment>
<evidence type="ECO:0000313" key="8">
    <source>
        <dbReference type="Proteomes" id="UP000272400"/>
    </source>
</evidence>
<keyword evidence="2" id="KW-0812">Transmembrane</keyword>
<feature type="region of interest" description="Disordered" evidence="5">
    <location>
        <begin position="30"/>
        <end position="99"/>
    </location>
</feature>
<dbReference type="Proteomes" id="UP000272400">
    <property type="component" value="Unassembled WGS sequence"/>
</dbReference>
<dbReference type="GO" id="GO:0016020">
    <property type="term" value="C:membrane"/>
    <property type="evidence" value="ECO:0007669"/>
    <property type="project" value="UniProtKB-SubCell"/>
</dbReference>
<proteinExistence type="predicted"/>
<evidence type="ECO:0000256" key="4">
    <source>
        <dbReference type="ARBA" id="ARBA00023136"/>
    </source>
</evidence>
<dbReference type="PANTHER" id="PTHR30168:SF0">
    <property type="entry name" value="INNER MEMBRANE PROTEIN"/>
    <property type="match status" value="1"/>
</dbReference>
<gene>
    <name evidence="7" type="ORF">EDD29_3291</name>
</gene>
<feature type="signal peptide" evidence="6">
    <location>
        <begin position="1"/>
        <end position="22"/>
    </location>
</feature>
<keyword evidence="6" id="KW-0732">Signal</keyword>
<comment type="caution">
    <text evidence="7">The sequence shown here is derived from an EMBL/GenBank/DDBJ whole genome shotgun (WGS) entry which is preliminary data.</text>
</comment>
<dbReference type="EMBL" id="RJKE01000001">
    <property type="protein sequence ID" value="ROO85742.1"/>
    <property type="molecule type" value="Genomic_DNA"/>
</dbReference>
<keyword evidence="3" id="KW-1133">Transmembrane helix</keyword>
<dbReference type="PANTHER" id="PTHR30168">
    <property type="entry name" value="PUTATIVE MEMBRANE PROTEIN YPFJ"/>
    <property type="match status" value="1"/>
</dbReference>
<reference evidence="7 8" key="1">
    <citation type="submission" date="2018-11" db="EMBL/GenBank/DDBJ databases">
        <title>Sequencing the genomes of 1000 actinobacteria strains.</title>
        <authorList>
            <person name="Klenk H.-P."/>
        </authorList>
    </citation>
    <scope>NUCLEOTIDE SEQUENCE [LARGE SCALE GENOMIC DNA]</scope>
    <source>
        <strain evidence="7 8">DSM 44254</strain>
    </source>
</reference>
<name>A0A3N1CWR8_9ACTN</name>
<evidence type="ECO:0008006" key="9">
    <source>
        <dbReference type="Google" id="ProtNLM"/>
    </source>
</evidence>
<dbReference type="PROSITE" id="PS51257">
    <property type="entry name" value="PROKAR_LIPOPROTEIN"/>
    <property type="match status" value="1"/>
</dbReference>
<evidence type="ECO:0000256" key="1">
    <source>
        <dbReference type="ARBA" id="ARBA00004167"/>
    </source>
</evidence>
<sequence length="276" mass="29161">MRGRTFCALLLCLALAIGGCGGVENTASTGAAPDVSETSVPLSSALPTSEPSEPAEETEDTGIGGADGEDVDPVEEDTAPVDVPADDEDVPAETPSEDFETDVEGAIDAATAYWDYYFPTIGFTFEEPPISPYGPGDPAYCDGTEMALNNAFHCPSEEAIFYDENWMSEQYDAIGDAFVYMVIAHEVGHNVQYQLDLPYPSSIAYELQADCLAGAVLGNPDFVLIEEGDLEELMEGLAAVADAPGTPWYASDAHGTADQRSTAFFSGVEDASTCLS</sequence>
<evidence type="ECO:0000256" key="2">
    <source>
        <dbReference type="ARBA" id="ARBA00022692"/>
    </source>
</evidence>
<feature type="compositionally biased region" description="Acidic residues" evidence="5">
    <location>
        <begin position="67"/>
        <end position="99"/>
    </location>
</feature>
<evidence type="ECO:0000256" key="5">
    <source>
        <dbReference type="SAM" id="MobiDB-lite"/>
    </source>
</evidence>
<dbReference type="SUPFAM" id="SSF55486">
    <property type="entry name" value="Metalloproteases ('zincins'), catalytic domain"/>
    <property type="match status" value="1"/>
</dbReference>
<keyword evidence="4" id="KW-0472">Membrane</keyword>
<evidence type="ECO:0000256" key="6">
    <source>
        <dbReference type="SAM" id="SignalP"/>
    </source>
</evidence>